<evidence type="ECO:0000313" key="2">
    <source>
        <dbReference type="Proteomes" id="UP000214746"/>
    </source>
</evidence>
<organism evidence="1 2">
    <name type="scientific">Paenibacillus xerothermodurans</name>
    <dbReference type="NCBI Taxonomy" id="1977292"/>
    <lineage>
        <taxon>Bacteria</taxon>
        <taxon>Bacillati</taxon>
        <taxon>Bacillota</taxon>
        <taxon>Bacilli</taxon>
        <taxon>Bacillales</taxon>
        <taxon>Paenibacillaceae</taxon>
        <taxon>Paenibacillus</taxon>
    </lineage>
</organism>
<dbReference type="EMBL" id="NHRJ02000004">
    <property type="protein sequence ID" value="PZE20970.1"/>
    <property type="molecule type" value="Genomic_DNA"/>
</dbReference>
<comment type="caution">
    <text evidence="1">The sequence shown here is derived from an EMBL/GenBank/DDBJ whole genome shotgun (WGS) entry which is preliminary data.</text>
</comment>
<reference evidence="1" key="1">
    <citation type="submission" date="2018-06" db="EMBL/GenBank/DDBJ databases">
        <title>Paenibacillus xerothermodurans sp. nov. an extremely dry heat resistant spore forming bacterium isolated from the soil of Cape Canaveral, Florida.</title>
        <authorList>
            <person name="Seuylemezian A."/>
            <person name="Kaur N."/>
            <person name="Patil P."/>
            <person name="Patil P."/>
            <person name="Mayilraj S."/>
            <person name="Vaishampayan P."/>
        </authorList>
    </citation>
    <scope>NUCLEOTIDE SEQUENCE [LARGE SCALE GENOMIC DNA]</scope>
    <source>
        <strain evidence="1">ATCC 27380</strain>
    </source>
</reference>
<name>A0A2W1NBB6_PAEXE</name>
<dbReference type="Proteomes" id="UP000214746">
    <property type="component" value="Unassembled WGS sequence"/>
</dbReference>
<dbReference type="InterPro" id="IPR024998">
    <property type="entry name" value="DUF3906"/>
</dbReference>
<gene>
    <name evidence="1" type="ORF">CBW46_009800</name>
</gene>
<sequence>MYMYKLEVELKEEQKVHVIVLAEDDAQAFDFLEEQMVRHFIHTPEVAEATIIEKKRAVKGAGYVVE</sequence>
<accession>A0A2W1NBB6</accession>
<dbReference type="AlphaFoldDB" id="A0A2W1NBB6"/>
<dbReference type="OrthoDB" id="2382322at2"/>
<proteinExistence type="predicted"/>
<keyword evidence="2" id="KW-1185">Reference proteome</keyword>
<evidence type="ECO:0000313" key="1">
    <source>
        <dbReference type="EMBL" id="PZE20970.1"/>
    </source>
</evidence>
<dbReference type="Pfam" id="PF13046">
    <property type="entry name" value="DUF3906"/>
    <property type="match status" value="1"/>
</dbReference>
<protein>
    <submittedName>
        <fullName evidence="1">DUF3906 family protein</fullName>
    </submittedName>
</protein>